<dbReference type="PROSITE" id="PS51724">
    <property type="entry name" value="SPOR"/>
    <property type="match status" value="1"/>
</dbReference>
<sequence length="362" mass="39455">MREEKQVHVRLNGKHKKIEDLLGMEKKGTSTLNSESRKIKVPLRDSGKTIVDFEKHKAASEEPVPFWDDGKSLKSPKLPPVNRKKKSSISTVKLPIGFLRSRVFLSIAAAILVGGAFGMMLLSLFTGGESTAGESTMMGTQSTSGDNLPIAAAIDEDENVMASLPPLDLYLVQAGAFSTEEKGNEIASSLKDKGFPSRLIEENGTHYLFVGAGADRESADQLAAVLESQGQETYVKPYTVSTDHLQLNEDLHAYLLEGITWISKAADITVDDIAGGTPSDEEITEFFATGQAWQDNLEQVTVSNDQVEQLLVQWMEQSQSVMSVYSANVSSSAFAWEMQGAILNSLITYKELLSTLELNEGS</sequence>
<accession>A0A323TF72</accession>
<feature type="transmembrane region" description="Helical" evidence="1">
    <location>
        <begin position="103"/>
        <end position="125"/>
    </location>
</feature>
<keyword evidence="4" id="KW-1185">Reference proteome</keyword>
<proteinExistence type="predicted"/>
<feature type="domain" description="SPOR" evidence="2">
    <location>
        <begin position="164"/>
        <end position="242"/>
    </location>
</feature>
<evidence type="ECO:0000313" key="4">
    <source>
        <dbReference type="Proteomes" id="UP000248214"/>
    </source>
</evidence>
<organism evidence="3 4">
    <name type="scientific">Salipaludibacillus keqinensis</name>
    <dbReference type="NCBI Taxonomy" id="2045207"/>
    <lineage>
        <taxon>Bacteria</taxon>
        <taxon>Bacillati</taxon>
        <taxon>Bacillota</taxon>
        <taxon>Bacilli</taxon>
        <taxon>Bacillales</taxon>
        <taxon>Bacillaceae</taxon>
    </lineage>
</organism>
<dbReference type="GO" id="GO:0042834">
    <property type="term" value="F:peptidoglycan binding"/>
    <property type="evidence" value="ECO:0007669"/>
    <property type="project" value="InterPro"/>
</dbReference>
<comment type="caution">
    <text evidence="3">The sequence shown here is derived from an EMBL/GenBank/DDBJ whole genome shotgun (WGS) entry which is preliminary data.</text>
</comment>
<reference evidence="3 4" key="1">
    <citation type="submission" date="2017-10" db="EMBL/GenBank/DDBJ databases">
        <title>Bacillus sp. nov., a halophilic bacterium isolated from a Keqin Lake.</title>
        <authorList>
            <person name="Wang H."/>
        </authorList>
    </citation>
    <scope>NUCLEOTIDE SEQUENCE [LARGE SCALE GENOMIC DNA]</scope>
    <source>
        <strain evidence="3 4">KQ-12</strain>
    </source>
</reference>
<dbReference type="Proteomes" id="UP000248214">
    <property type="component" value="Unassembled WGS sequence"/>
</dbReference>
<dbReference type="AlphaFoldDB" id="A0A323TF72"/>
<dbReference type="SUPFAM" id="SSF110997">
    <property type="entry name" value="Sporulation related repeat"/>
    <property type="match status" value="1"/>
</dbReference>
<keyword evidence="1" id="KW-0812">Transmembrane</keyword>
<evidence type="ECO:0000313" key="3">
    <source>
        <dbReference type="EMBL" id="PYZ93628.1"/>
    </source>
</evidence>
<dbReference type="Gene3D" id="3.30.70.1070">
    <property type="entry name" value="Sporulation related repeat"/>
    <property type="match status" value="1"/>
</dbReference>
<gene>
    <name evidence="3" type="ORF">CR194_10745</name>
</gene>
<dbReference type="InterPro" id="IPR007730">
    <property type="entry name" value="SPOR-like_dom"/>
</dbReference>
<evidence type="ECO:0000259" key="2">
    <source>
        <dbReference type="PROSITE" id="PS51724"/>
    </source>
</evidence>
<dbReference type="Pfam" id="PF05036">
    <property type="entry name" value="SPOR"/>
    <property type="match status" value="1"/>
</dbReference>
<evidence type="ECO:0000256" key="1">
    <source>
        <dbReference type="SAM" id="Phobius"/>
    </source>
</evidence>
<dbReference type="EMBL" id="PDOD01000002">
    <property type="protein sequence ID" value="PYZ93628.1"/>
    <property type="molecule type" value="Genomic_DNA"/>
</dbReference>
<dbReference type="RefSeq" id="WP_110609660.1">
    <property type="nucleotide sequence ID" value="NZ_PDOD01000002.1"/>
</dbReference>
<name>A0A323TF72_9BACI</name>
<dbReference type="OrthoDB" id="2964557at2"/>
<protein>
    <recommendedName>
        <fullName evidence="2">SPOR domain-containing protein</fullName>
    </recommendedName>
</protein>
<keyword evidence="1" id="KW-1133">Transmembrane helix</keyword>
<dbReference type="InterPro" id="IPR036680">
    <property type="entry name" value="SPOR-like_sf"/>
</dbReference>
<keyword evidence="1" id="KW-0472">Membrane</keyword>